<evidence type="ECO:0000313" key="2">
    <source>
        <dbReference type="EMBL" id="KAF2493821.1"/>
    </source>
</evidence>
<dbReference type="EMBL" id="MU004191">
    <property type="protein sequence ID" value="KAF2493821.1"/>
    <property type="molecule type" value="Genomic_DNA"/>
</dbReference>
<dbReference type="OrthoDB" id="3886346at2759"/>
<name>A0A6A6QN53_9PEZI</name>
<protein>
    <submittedName>
        <fullName evidence="2">Uncharacterized protein</fullName>
    </submittedName>
</protein>
<gene>
    <name evidence="2" type="ORF">BU16DRAFT_464404</name>
</gene>
<sequence>MIVVWYDSEVQKAFEALVRCIGTGRNLLRKGKMAAKMDALAEMANSFDDDGDDDDPTAKIGYKPRVSVMPNFRSTRRMGGPGGPAGEDSGAKFDTVDKELEKAQSLCERGAHQFLRDGDCRTELNAVRQHFADVQKFSEQYLPKQFKVNTATVDEVKVEAAKELEPKRVQVPTIIDRVPMSSKAIEVDDDDDGEDWVLSPIPPRRTARV</sequence>
<evidence type="ECO:0000256" key="1">
    <source>
        <dbReference type="SAM" id="MobiDB-lite"/>
    </source>
</evidence>
<accession>A0A6A6QN53</accession>
<keyword evidence="3" id="KW-1185">Reference proteome</keyword>
<reference evidence="2" key="1">
    <citation type="journal article" date="2020" name="Stud. Mycol.">
        <title>101 Dothideomycetes genomes: a test case for predicting lifestyles and emergence of pathogens.</title>
        <authorList>
            <person name="Haridas S."/>
            <person name="Albert R."/>
            <person name="Binder M."/>
            <person name="Bloem J."/>
            <person name="Labutti K."/>
            <person name="Salamov A."/>
            <person name="Andreopoulos B."/>
            <person name="Baker S."/>
            <person name="Barry K."/>
            <person name="Bills G."/>
            <person name="Bluhm B."/>
            <person name="Cannon C."/>
            <person name="Castanera R."/>
            <person name="Culley D."/>
            <person name="Daum C."/>
            <person name="Ezra D."/>
            <person name="Gonzalez J."/>
            <person name="Henrissat B."/>
            <person name="Kuo A."/>
            <person name="Liang C."/>
            <person name="Lipzen A."/>
            <person name="Lutzoni F."/>
            <person name="Magnuson J."/>
            <person name="Mondo S."/>
            <person name="Nolan M."/>
            <person name="Ohm R."/>
            <person name="Pangilinan J."/>
            <person name="Park H.-J."/>
            <person name="Ramirez L."/>
            <person name="Alfaro M."/>
            <person name="Sun H."/>
            <person name="Tritt A."/>
            <person name="Yoshinaga Y."/>
            <person name="Zwiers L.-H."/>
            <person name="Turgeon B."/>
            <person name="Goodwin S."/>
            <person name="Spatafora J."/>
            <person name="Crous P."/>
            <person name="Grigoriev I."/>
        </authorList>
    </citation>
    <scope>NUCLEOTIDE SEQUENCE</scope>
    <source>
        <strain evidence="2">CBS 269.34</strain>
    </source>
</reference>
<dbReference type="AlphaFoldDB" id="A0A6A6QN53"/>
<feature type="region of interest" description="Disordered" evidence="1">
    <location>
        <begin position="184"/>
        <end position="209"/>
    </location>
</feature>
<organism evidence="2 3">
    <name type="scientific">Lophium mytilinum</name>
    <dbReference type="NCBI Taxonomy" id="390894"/>
    <lineage>
        <taxon>Eukaryota</taxon>
        <taxon>Fungi</taxon>
        <taxon>Dikarya</taxon>
        <taxon>Ascomycota</taxon>
        <taxon>Pezizomycotina</taxon>
        <taxon>Dothideomycetes</taxon>
        <taxon>Pleosporomycetidae</taxon>
        <taxon>Mytilinidiales</taxon>
        <taxon>Mytilinidiaceae</taxon>
        <taxon>Lophium</taxon>
    </lineage>
</organism>
<proteinExistence type="predicted"/>
<evidence type="ECO:0000313" key="3">
    <source>
        <dbReference type="Proteomes" id="UP000799750"/>
    </source>
</evidence>
<dbReference type="Proteomes" id="UP000799750">
    <property type="component" value="Unassembled WGS sequence"/>
</dbReference>